<dbReference type="GO" id="GO:0051117">
    <property type="term" value="F:ATPase binding"/>
    <property type="evidence" value="ECO:0007669"/>
    <property type="project" value="TreeGrafter"/>
</dbReference>
<dbReference type="Pfam" id="PF00574">
    <property type="entry name" value="CLP_protease"/>
    <property type="match status" value="1"/>
</dbReference>
<sequence length="225" mass="25219">MNNKLYHAADEPYMAASTKTSKKDRRSTKRRRRHSGDSDNSLSPEKSLNDHGVFLFSGEVNDMTCDDAIRFILEANLDKECKWDHITMLINSPGGYCSDGFALIDTMLGSRIPIHTVGLGMIASMGLQIFLTGKKGTRTLTPNCMILSHQYSGGSIGKEHELIASQKEFGILSEIIMRHYKRMTGMTEKEVRQYLLPPEDVWLSAKQAKKHGICDIVKDLKPKGL</sequence>
<reference evidence="3" key="1">
    <citation type="journal article" date="2015" name="Nature">
        <title>Complex archaea that bridge the gap between prokaryotes and eukaryotes.</title>
        <authorList>
            <person name="Spang A."/>
            <person name="Saw J.H."/>
            <person name="Jorgensen S.L."/>
            <person name="Zaremba-Niedzwiedzka K."/>
            <person name="Martijn J."/>
            <person name="Lind A.E."/>
            <person name="van Eijk R."/>
            <person name="Schleper C."/>
            <person name="Guy L."/>
            <person name="Ettema T.J."/>
        </authorList>
    </citation>
    <scope>NUCLEOTIDE SEQUENCE</scope>
</reference>
<name>A0A0F9ICW2_9ZZZZ</name>
<evidence type="ECO:0008006" key="4">
    <source>
        <dbReference type="Google" id="ProtNLM"/>
    </source>
</evidence>
<dbReference type="InterPro" id="IPR023562">
    <property type="entry name" value="ClpP/TepA"/>
</dbReference>
<dbReference type="GO" id="GO:0004252">
    <property type="term" value="F:serine-type endopeptidase activity"/>
    <property type="evidence" value="ECO:0007669"/>
    <property type="project" value="InterPro"/>
</dbReference>
<dbReference type="AlphaFoldDB" id="A0A0F9ICW2"/>
<dbReference type="PANTHER" id="PTHR10381">
    <property type="entry name" value="ATP-DEPENDENT CLP PROTEASE PROTEOLYTIC SUBUNIT"/>
    <property type="match status" value="1"/>
</dbReference>
<comment type="similarity">
    <text evidence="1">Belongs to the peptidase S14 family.</text>
</comment>
<dbReference type="EMBL" id="LAZR01021465">
    <property type="protein sequence ID" value="KKL85232.1"/>
    <property type="molecule type" value="Genomic_DNA"/>
</dbReference>
<comment type="caution">
    <text evidence="3">The sequence shown here is derived from an EMBL/GenBank/DDBJ whole genome shotgun (WGS) entry which is preliminary data.</text>
</comment>
<dbReference type="GO" id="GO:0009368">
    <property type="term" value="C:endopeptidase Clp complex"/>
    <property type="evidence" value="ECO:0007669"/>
    <property type="project" value="TreeGrafter"/>
</dbReference>
<dbReference type="GO" id="GO:0006515">
    <property type="term" value="P:protein quality control for misfolded or incompletely synthesized proteins"/>
    <property type="evidence" value="ECO:0007669"/>
    <property type="project" value="TreeGrafter"/>
</dbReference>
<protein>
    <recommendedName>
        <fullName evidence="4">Endopeptidase Clp</fullName>
    </recommendedName>
</protein>
<organism evidence="3">
    <name type="scientific">marine sediment metagenome</name>
    <dbReference type="NCBI Taxonomy" id="412755"/>
    <lineage>
        <taxon>unclassified sequences</taxon>
        <taxon>metagenomes</taxon>
        <taxon>ecological metagenomes</taxon>
    </lineage>
</organism>
<dbReference type="SUPFAM" id="SSF52096">
    <property type="entry name" value="ClpP/crotonase"/>
    <property type="match status" value="1"/>
</dbReference>
<accession>A0A0F9ICW2</accession>
<feature type="region of interest" description="Disordered" evidence="2">
    <location>
        <begin position="1"/>
        <end position="45"/>
    </location>
</feature>
<feature type="compositionally biased region" description="Basic residues" evidence="2">
    <location>
        <begin position="20"/>
        <end position="34"/>
    </location>
</feature>
<evidence type="ECO:0000256" key="2">
    <source>
        <dbReference type="SAM" id="MobiDB-lite"/>
    </source>
</evidence>
<dbReference type="PANTHER" id="PTHR10381:SF11">
    <property type="entry name" value="ATP-DEPENDENT CLP PROTEASE PROTEOLYTIC SUBUNIT, MITOCHONDRIAL"/>
    <property type="match status" value="1"/>
</dbReference>
<gene>
    <name evidence="3" type="ORF">LCGC14_1956790</name>
</gene>
<evidence type="ECO:0000256" key="1">
    <source>
        <dbReference type="ARBA" id="ARBA00007039"/>
    </source>
</evidence>
<dbReference type="PRINTS" id="PR00127">
    <property type="entry name" value="CLPPROTEASEP"/>
</dbReference>
<dbReference type="CDD" id="cd07017">
    <property type="entry name" value="S14_ClpP_2"/>
    <property type="match status" value="1"/>
</dbReference>
<dbReference type="Gene3D" id="3.90.226.10">
    <property type="entry name" value="2-enoyl-CoA Hydratase, Chain A, domain 1"/>
    <property type="match status" value="1"/>
</dbReference>
<dbReference type="InterPro" id="IPR029045">
    <property type="entry name" value="ClpP/crotonase-like_dom_sf"/>
</dbReference>
<dbReference type="GO" id="GO:0004176">
    <property type="term" value="F:ATP-dependent peptidase activity"/>
    <property type="evidence" value="ECO:0007669"/>
    <property type="project" value="InterPro"/>
</dbReference>
<proteinExistence type="inferred from homology"/>
<evidence type="ECO:0000313" key="3">
    <source>
        <dbReference type="EMBL" id="KKL85232.1"/>
    </source>
</evidence>
<dbReference type="InterPro" id="IPR001907">
    <property type="entry name" value="ClpP"/>
</dbReference>